<accession>A0A1T4P792</accession>
<gene>
    <name evidence="2" type="ORF">SAMN02745174_01807</name>
</gene>
<keyword evidence="3" id="KW-1185">Reference proteome</keyword>
<reference evidence="2 3" key="1">
    <citation type="submission" date="2017-02" db="EMBL/GenBank/DDBJ databases">
        <authorList>
            <person name="Peterson S.W."/>
        </authorList>
    </citation>
    <scope>NUCLEOTIDE SEQUENCE [LARGE SCALE GENOMIC DNA]</scope>
    <source>
        <strain evidence="2 3">ATCC 700028</strain>
    </source>
</reference>
<dbReference type="Proteomes" id="UP000191153">
    <property type="component" value="Unassembled WGS sequence"/>
</dbReference>
<organism evidence="2 3">
    <name type="scientific">Cetobacterium ceti</name>
    <dbReference type="NCBI Taxonomy" id="180163"/>
    <lineage>
        <taxon>Bacteria</taxon>
        <taxon>Fusobacteriati</taxon>
        <taxon>Fusobacteriota</taxon>
        <taxon>Fusobacteriia</taxon>
        <taxon>Fusobacteriales</taxon>
        <taxon>Fusobacteriaceae</taxon>
        <taxon>Cetobacterium</taxon>
    </lineage>
</organism>
<dbReference type="EMBL" id="FUWX01000013">
    <property type="protein sequence ID" value="SJZ87413.1"/>
    <property type="molecule type" value="Genomic_DNA"/>
</dbReference>
<evidence type="ECO:0000313" key="2">
    <source>
        <dbReference type="EMBL" id="SJZ87413.1"/>
    </source>
</evidence>
<sequence>MKKIALLLGSMVILAGTAQAAEKEVTPVTVIEDNTLIVAPVVNEMPKFRVTSITTGIWNENRSGKANGNIGSNNLRFYANFAYGDNWTGYLQTRRYFDSNTKSSYNDGKKGIFIKKNTKNYVSVTRNNIYGNNSIGFTYEAGTAYDEYDLQYSFAPTDYISGYVIYGYGARSDQDPDYNYIEVQPRLSYKGWAMSYYFEGSYNVNSNKQGNYNFQQLRFFTPTYTYEKFSANVEWRTWLTASGKKEEKNVVTKNYEMGKNIKNPFDANRVYLKMNYALDNSTTVFTNLGYEIGKWESSSNSSKKSYKEFIEVGLNFKF</sequence>
<protein>
    <submittedName>
        <fullName evidence="2">Uncharacterized protein</fullName>
    </submittedName>
</protein>
<evidence type="ECO:0000313" key="3">
    <source>
        <dbReference type="Proteomes" id="UP000191153"/>
    </source>
</evidence>
<proteinExistence type="predicted"/>
<feature type="chain" id="PRO_5010581746" evidence="1">
    <location>
        <begin position="21"/>
        <end position="318"/>
    </location>
</feature>
<dbReference type="RefSeq" id="WP_078694269.1">
    <property type="nucleotide sequence ID" value="NZ_FUWX01000013.1"/>
</dbReference>
<evidence type="ECO:0000256" key="1">
    <source>
        <dbReference type="SAM" id="SignalP"/>
    </source>
</evidence>
<name>A0A1T4P792_9FUSO</name>
<dbReference type="AlphaFoldDB" id="A0A1T4P792"/>
<keyword evidence="1" id="KW-0732">Signal</keyword>
<feature type="signal peptide" evidence="1">
    <location>
        <begin position="1"/>
        <end position="20"/>
    </location>
</feature>